<dbReference type="InterPro" id="IPR043128">
    <property type="entry name" value="Rev_trsase/Diguanyl_cyclase"/>
</dbReference>
<dbReference type="InterPro" id="IPR050706">
    <property type="entry name" value="Cyclic-di-GMP_PDE-like"/>
</dbReference>
<reference evidence="6" key="1">
    <citation type="journal article" date="2011" name="MBio">
        <title>Novel metabolic attributes of the genus Cyanothece, comprising a group of unicellular nitrogen-fixing Cyanobacteria.</title>
        <authorList>
            <person name="Bandyopadhyay A."/>
            <person name="Elvitigala T."/>
            <person name="Welsh E."/>
            <person name="Stockel J."/>
            <person name="Liberton M."/>
            <person name="Min H."/>
            <person name="Sherman L.A."/>
            <person name="Pakrasi H.B."/>
        </authorList>
    </citation>
    <scope>NUCLEOTIDE SEQUENCE [LARGE SCALE GENOMIC DNA]</scope>
    <source>
        <strain evidence="6">PCC 8801</strain>
    </source>
</reference>
<organism evidence="5 6">
    <name type="scientific">Rippkaea orientalis (strain PCC 8801 / RF-1)</name>
    <name type="common">Cyanothece sp. (strain PCC 8801)</name>
    <dbReference type="NCBI Taxonomy" id="41431"/>
    <lineage>
        <taxon>Bacteria</taxon>
        <taxon>Bacillati</taxon>
        <taxon>Cyanobacteriota</taxon>
        <taxon>Cyanophyceae</taxon>
        <taxon>Oscillatoriophycideae</taxon>
        <taxon>Chroococcales</taxon>
        <taxon>Aphanothecaceae</taxon>
        <taxon>Rippkaea</taxon>
        <taxon>Rippkaea orientalis</taxon>
    </lineage>
</organism>
<dbReference type="PROSITE" id="PS50110">
    <property type="entry name" value="RESPONSE_REGULATORY"/>
    <property type="match status" value="1"/>
</dbReference>
<evidence type="ECO:0000256" key="1">
    <source>
        <dbReference type="PROSITE-ProRule" id="PRU00169"/>
    </source>
</evidence>
<feature type="domain" description="EAL" evidence="3">
    <location>
        <begin position="308"/>
        <end position="568"/>
    </location>
</feature>
<keyword evidence="6" id="KW-1185">Reference proteome</keyword>
<dbReference type="SUPFAM" id="SSF52172">
    <property type="entry name" value="CheY-like"/>
    <property type="match status" value="1"/>
</dbReference>
<dbReference type="InterPro" id="IPR001789">
    <property type="entry name" value="Sig_transdc_resp-reg_receiver"/>
</dbReference>
<dbReference type="SUPFAM" id="SSF55073">
    <property type="entry name" value="Nucleotide cyclase"/>
    <property type="match status" value="1"/>
</dbReference>
<feature type="domain" description="Response regulatory" evidence="2">
    <location>
        <begin position="1"/>
        <end position="116"/>
    </location>
</feature>
<keyword evidence="1" id="KW-0597">Phosphoprotein</keyword>
<dbReference type="AlphaFoldDB" id="B7JYQ8"/>
<gene>
    <name evidence="5" type="ordered locus">PCC8801_0848</name>
</gene>
<dbReference type="InterPro" id="IPR011006">
    <property type="entry name" value="CheY-like_superfamily"/>
</dbReference>
<dbReference type="STRING" id="41431.PCC8801_0848"/>
<dbReference type="Gene3D" id="3.30.70.270">
    <property type="match status" value="1"/>
</dbReference>
<dbReference type="PROSITE" id="PS50883">
    <property type="entry name" value="EAL"/>
    <property type="match status" value="1"/>
</dbReference>
<dbReference type="Gene3D" id="3.20.20.450">
    <property type="entry name" value="EAL domain"/>
    <property type="match status" value="1"/>
</dbReference>
<dbReference type="EMBL" id="CP001287">
    <property type="protein sequence ID" value="ACK64928.1"/>
    <property type="molecule type" value="Genomic_DNA"/>
</dbReference>
<proteinExistence type="predicted"/>
<dbReference type="GO" id="GO:0000160">
    <property type="term" value="P:phosphorelay signal transduction system"/>
    <property type="evidence" value="ECO:0007669"/>
    <property type="project" value="InterPro"/>
</dbReference>
<dbReference type="Gene3D" id="3.40.50.2300">
    <property type="match status" value="1"/>
</dbReference>
<dbReference type="KEGG" id="cyp:PCC8801_0848"/>
<dbReference type="GO" id="GO:0071111">
    <property type="term" value="F:cyclic-guanylate-specific phosphodiesterase activity"/>
    <property type="evidence" value="ECO:0007669"/>
    <property type="project" value="InterPro"/>
</dbReference>
<protein>
    <submittedName>
        <fullName evidence="5">Response regulator receiver modulated diguanylate cyclase/phosphodiesterase</fullName>
    </submittedName>
</protein>
<dbReference type="HOGENOM" id="CLU_000445_70_50_3"/>
<dbReference type="eggNOG" id="COG5001">
    <property type="taxonomic scope" value="Bacteria"/>
</dbReference>
<dbReference type="NCBIfam" id="TIGR00254">
    <property type="entry name" value="GGDEF"/>
    <property type="match status" value="1"/>
</dbReference>
<dbReference type="PROSITE" id="PS50887">
    <property type="entry name" value="GGDEF"/>
    <property type="match status" value="1"/>
</dbReference>
<dbReference type="FunFam" id="3.20.20.450:FF:000001">
    <property type="entry name" value="Cyclic di-GMP phosphodiesterase yahA"/>
    <property type="match status" value="1"/>
</dbReference>
<dbReference type="InterPro" id="IPR000160">
    <property type="entry name" value="GGDEF_dom"/>
</dbReference>
<feature type="domain" description="GGDEF" evidence="4">
    <location>
        <begin position="166"/>
        <end position="299"/>
    </location>
</feature>
<dbReference type="SMART" id="SM00448">
    <property type="entry name" value="REC"/>
    <property type="match status" value="1"/>
</dbReference>
<dbReference type="PANTHER" id="PTHR33121">
    <property type="entry name" value="CYCLIC DI-GMP PHOSPHODIESTERASE PDEF"/>
    <property type="match status" value="1"/>
</dbReference>
<dbReference type="SMART" id="SM00267">
    <property type="entry name" value="GGDEF"/>
    <property type="match status" value="1"/>
</dbReference>
<dbReference type="Pfam" id="PF00990">
    <property type="entry name" value="GGDEF"/>
    <property type="match status" value="1"/>
</dbReference>
<dbReference type="SMART" id="SM00052">
    <property type="entry name" value="EAL"/>
    <property type="match status" value="1"/>
</dbReference>
<evidence type="ECO:0000259" key="4">
    <source>
        <dbReference type="PROSITE" id="PS50887"/>
    </source>
</evidence>
<dbReference type="PANTHER" id="PTHR33121:SF70">
    <property type="entry name" value="SIGNALING PROTEIN YKOW"/>
    <property type="match status" value="1"/>
</dbReference>
<name>B7JYQ8_RIPO1</name>
<evidence type="ECO:0000259" key="3">
    <source>
        <dbReference type="PROSITE" id="PS50883"/>
    </source>
</evidence>
<dbReference type="InterPro" id="IPR001633">
    <property type="entry name" value="EAL_dom"/>
</dbReference>
<evidence type="ECO:0000313" key="5">
    <source>
        <dbReference type="EMBL" id="ACK64928.1"/>
    </source>
</evidence>
<evidence type="ECO:0000313" key="6">
    <source>
        <dbReference type="Proteomes" id="UP000008204"/>
    </source>
</evidence>
<dbReference type="InterPro" id="IPR029787">
    <property type="entry name" value="Nucleotide_cyclase"/>
</dbReference>
<dbReference type="InterPro" id="IPR035919">
    <property type="entry name" value="EAL_sf"/>
</dbReference>
<sequence length="569" mass="64449">MVQDSPDDAQRVLCELKTRSYSAIYHQHAKTAAQMLQALNISQPWDVVLIDYDLPQLEVSNILEVLQEQETELPFIVVSQTLSEQIALKALKAGAHDYLEKSNLDGLILAIEQALKEAELKKQYQKIQEKIKYCASYDESTGLPNRNFFIEHLGSLLENQQLSNTEKFAILLVHLNRFQMVKYGLGVELSEQLSIAMAERLKKYVKFPDILARMRSDEFVILLKDLEDAQEAHDLADKLQNVLAQPFHLDGSVIYSPGSIGIVHSHSCHHQTDEYLRAADIATHYAQLKNRGGSVIYNDSMRKQVRERLELETDLQDAIYNKQLYLNYQPIVSLETNQITGFEALVRWKHPKRGLLSPTEFIPLAEETGLIIPLGQWAMMEACSQLRSWQQKFPQLSAISINVNLSGIQLGNPDLINQIDDLLDSVGLTGESLKLEITESFLMENLMDNSSIANKMLEQLKERKIKLCIDDFGTGYSSLSYLHHLPIDILKIDRSFINPKTNGRKNSDIVKSIVNLAQDLGLALVAEGVETPSQLAMLKELKCDYGQGYLFARPLEASQAMEFMSHQFN</sequence>
<dbReference type="CDD" id="cd01949">
    <property type="entry name" value="GGDEF"/>
    <property type="match status" value="1"/>
</dbReference>
<dbReference type="SUPFAM" id="SSF141868">
    <property type="entry name" value="EAL domain-like"/>
    <property type="match status" value="1"/>
</dbReference>
<dbReference type="Pfam" id="PF00563">
    <property type="entry name" value="EAL"/>
    <property type="match status" value="1"/>
</dbReference>
<dbReference type="Proteomes" id="UP000008204">
    <property type="component" value="Chromosome"/>
</dbReference>
<dbReference type="Pfam" id="PF00072">
    <property type="entry name" value="Response_reg"/>
    <property type="match status" value="1"/>
</dbReference>
<evidence type="ECO:0000259" key="2">
    <source>
        <dbReference type="PROSITE" id="PS50110"/>
    </source>
</evidence>
<dbReference type="CDD" id="cd01948">
    <property type="entry name" value="EAL"/>
    <property type="match status" value="1"/>
</dbReference>
<feature type="modified residue" description="4-aspartylphosphate" evidence="1">
    <location>
        <position position="51"/>
    </location>
</feature>
<accession>B7JYQ8</accession>